<evidence type="ECO:0000256" key="1">
    <source>
        <dbReference type="SAM" id="Phobius"/>
    </source>
</evidence>
<keyword evidence="1" id="KW-1133">Transmembrane helix</keyword>
<reference evidence="2 3" key="1">
    <citation type="submission" date="2021-02" db="EMBL/GenBank/DDBJ databases">
        <title>The genome of Marinomonas foliarum JZW.</title>
        <authorList>
            <person name="Sun M."/>
        </authorList>
    </citation>
    <scope>NUCLEOTIDE SEQUENCE [LARGE SCALE GENOMIC DNA]</scope>
    <source>
        <strain evidence="2 3">JZW</strain>
    </source>
</reference>
<proteinExistence type="predicted"/>
<evidence type="ECO:0008006" key="4">
    <source>
        <dbReference type="Google" id="ProtNLM"/>
    </source>
</evidence>
<sequence>MTHMLTIILQLASWACTGLAWTNGAILLWDGFANAESRVITFAVALLFCVIGGIAFGVERSLSQIYLCSDKISGGLVKSKSSRAWTILYVCLIFGVLLTGVVMGAGLVAIIGRLQNGLHIFG</sequence>
<keyword evidence="3" id="KW-1185">Reference proteome</keyword>
<organism evidence="2 3">
    <name type="scientific">Marinomonas foliarum</name>
    <dbReference type="NCBI Taxonomy" id="491950"/>
    <lineage>
        <taxon>Bacteria</taxon>
        <taxon>Pseudomonadati</taxon>
        <taxon>Pseudomonadota</taxon>
        <taxon>Gammaproteobacteria</taxon>
        <taxon>Oceanospirillales</taxon>
        <taxon>Oceanospirillaceae</taxon>
        <taxon>Marinomonas</taxon>
    </lineage>
</organism>
<evidence type="ECO:0000313" key="3">
    <source>
        <dbReference type="Proteomes" id="UP000644167"/>
    </source>
</evidence>
<name>A0ABX7IPD1_9GAMM</name>
<gene>
    <name evidence="2" type="ORF">JSY38_01255</name>
</gene>
<evidence type="ECO:0000313" key="2">
    <source>
        <dbReference type="EMBL" id="QRV24196.1"/>
    </source>
</evidence>
<keyword evidence="1" id="KW-0472">Membrane</keyword>
<accession>A0ABX7IPD1</accession>
<keyword evidence="1" id="KW-0812">Transmembrane</keyword>
<dbReference type="EMBL" id="CP070273">
    <property type="protein sequence ID" value="QRV24196.1"/>
    <property type="molecule type" value="Genomic_DNA"/>
</dbReference>
<protein>
    <recommendedName>
        <fullName evidence="4">Transmembrane protein</fullName>
    </recommendedName>
</protein>
<dbReference type="Proteomes" id="UP000644167">
    <property type="component" value="Chromosome"/>
</dbReference>
<dbReference type="RefSeq" id="WP_205114856.1">
    <property type="nucleotide sequence ID" value="NZ_CP070273.1"/>
</dbReference>
<feature type="transmembrane region" description="Helical" evidence="1">
    <location>
        <begin position="39"/>
        <end position="58"/>
    </location>
</feature>
<feature type="transmembrane region" description="Helical" evidence="1">
    <location>
        <begin position="87"/>
        <end position="112"/>
    </location>
</feature>